<dbReference type="InterPro" id="IPR019960">
    <property type="entry name" value="T1SS_VCA0849"/>
</dbReference>
<protein>
    <submittedName>
        <fullName evidence="1">Type I secretion C-terminal target domain-containing protein</fullName>
    </submittedName>
</protein>
<dbReference type="AlphaFoldDB" id="A0A7T5R4K7"/>
<dbReference type="PROSITE" id="PS00330">
    <property type="entry name" value="HEMOLYSIN_CALCIUM"/>
    <property type="match status" value="2"/>
</dbReference>
<sequence>MQAGSGGDGDYLDGGNGNDLLIGGAGDDTLTGGNGADVFKFLSGANGKDRVTDFDAREGDKIDISDVLEGGYDPLADMISQFAKVEKQGHTYTLSIDADGADNGAHFTAIAVIDSNHHLTLESLIQNGNLIV</sequence>
<dbReference type="Pfam" id="PF00353">
    <property type="entry name" value="HemolysinCabind"/>
    <property type="match status" value="1"/>
</dbReference>
<dbReference type="GO" id="GO:0005509">
    <property type="term" value="F:calcium ion binding"/>
    <property type="evidence" value="ECO:0007669"/>
    <property type="project" value="InterPro"/>
</dbReference>
<evidence type="ECO:0000313" key="1">
    <source>
        <dbReference type="EMBL" id="QQG37445.1"/>
    </source>
</evidence>
<dbReference type="NCBIfam" id="TIGR03661">
    <property type="entry name" value="T1SS_VCA0849"/>
    <property type="match status" value="1"/>
</dbReference>
<dbReference type="EMBL" id="CP066681">
    <property type="protein sequence ID" value="QQG37445.1"/>
    <property type="molecule type" value="Genomic_DNA"/>
</dbReference>
<name>A0A7T5R4K7_9BACT</name>
<dbReference type="InterPro" id="IPR018511">
    <property type="entry name" value="Hemolysin-typ_Ca-bd_CS"/>
</dbReference>
<dbReference type="SUPFAM" id="SSF51120">
    <property type="entry name" value="beta-Roll"/>
    <property type="match status" value="1"/>
</dbReference>
<dbReference type="PRINTS" id="PR00313">
    <property type="entry name" value="CABNDNGRPT"/>
</dbReference>
<proteinExistence type="predicted"/>
<evidence type="ECO:0000313" key="2">
    <source>
        <dbReference type="Proteomes" id="UP000595362"/>
    </source>
</evidence>
<reference evidence="1 2" key="1">
    <citation type="submission" date="2020-07" db="EMBL/GenBank/DDBJ databases">
        <title>Huge and variable diversity of episymbiotic CPR bacteria and DPANN archaea in groundwater ecosystems.</title>
        <authorList>
            <person name="He C.Y."/>
            <person name="Keren R."/>
            <person name="Whittaker M."/>
            <person name="Farag I.F."/>
            <person name="Doudna J."/>
            <person name="Cate J.H.D."/>
            <person name="Banfield J.F."/>
        </authorList>
    </citation>
    <scope>NUCLEOTIDE SEQUENCE [LARGE SCALE GENOMIC DNA]</scope>
    <source>
        <strain evidence="1">NC_groundwater_70_Ag_B-0.1um_54_66</strain>
    </source>
</reference>
<accession>A0A7T5R4K7</accession>
<organism evidence="1 2">
    <name type="scientific">Micavibrio aeruginosavorus</name>
    <dbReference type="NCBI Taxonomy" id="349221"/>
    <lineage>
        <taxon>Bacteria</taxon>
        <taxon>Pseudomonadati</taxon>
        <taxon>Bdellovibrionota</taxon>
        <taxon>Bdellovibrionia</taxon>
        <taxon>Bdellovibrionales</taxon>
        <taxon>Pseudobdellovibrionaceae</taxon>
        <taxon>Micavibrio</taxon>
    </lineage>
</organism>
<dbReference type="InterPro" id="IPR001343">
    <property type="entry name" value="Hemolysn_Ca-bd"/>
</dbReference>
<dbReference type="Gene3D" id="2.150.10.10">
    <property type="entry name" value="Serralysin-like metalloprotease, C-terminal"/>
    <property type="match status" value="1"/>
</dbReference>
<gene>
    <name evidence="1" type="ORF">HYS17_09365</name>
</gene>
<dbReference type="GO" id="GO:0005615">
    <property type="term" value="C:extracellular space"/>
    <property type="evidence" value="ECO:0007669"/>
    <property type="project" value="InterPro"/>
</dbReference>
<dbReference type="InterPro" id="IPR011049">
    <property type="entry name" value="Serralysin-like_metalloprot_C"/>
</dbReference>
<dbReference type="Proteomes" id="UP000595362">
    <property type="component" value="Chromosome"/>
</dbReference>